<evidence type="ECO:0000313" key="3">
    <source>
        <dbReference type="Proteomes" id="UP000586722"/>
    </source>
</evidence>
<accession>A0A7X5F0C3</accession>
<dbReference type="Proteomes" id="UP000586722">
    <property type="component" value="Unassembled WGS sequence"/>
</dbReference>
<name>A0A7X5F0C3_9HYPH</name>
<organism evidence="2 3">
    <name type="scientific">Pannonibacter tanglangensis</name>
    <dbReference type="NCBI Taxonomy" id="2750084"/>
    <lineage>
        <taxon>Bacteria</taxon>
        <taxon>Pseudomonadati</taxon>
        <taxon>Pseudomonadota</taxon>
        <taxon>Alphaproteobacteria</taxon>
        <taxon>Hyphomicrobiales</taxon>
        <taxon>Stappiaceae</taxon>
        <taxon>Pannonibacter</taxon>
    </lineage>
</organism>
<evidence type="ECO:0000313" key="2">
    <source>
        <dbReference type="EMBL" id="NBN77437.1"/>
    </source>
</evidence>
<dbReference type="InterPro" id="IPR029025">
    <property type="entry name" value="T3SS_substrate_exporter_C"/>
</dbReference>
<comment type="caution">
    <text evidence="2">The sequence shown here is derived from an EMBL/GenBank/DDBJ whole genome shotgun (WGS) entry which is preliminary data.</text>
</comment>
<sequence length="90" mass="9383">MTAGDDKPPRLAIALKYDNRGAPTVTAKGRGAVAERILQAAREAGVPIQADAMLAEALSGIELDEEIPAELYQAVAVLIGFILRTGRAPG</sequence>
<dbReference type="GO" id="GO:0005886">
    <property type="term" value="C:plasma membrane"/>
    <property type="evidence" value="ECO:0007669"/>
    <property type="project" value="TreeGrafter"/>
</dbReference>
<dbReference type="InterPro" id="IPR006135">
    <property type="entry name" value="T3SS_substrate_exporter"/>
</dbReference>
<dbReference type="SUPFAM" id="SSF160544">
    <property type="entry name" value="EscU C-terminal domain-like"/>
    <property type="match status" value="1"/>
</dbReference>
<dbReference type="RefSeq" id="WP_161675753.1">
    <property type="nucleotide sequence ID" value="NZ_JAABLP010000002.1"/>
</dbReference>
<dbReference type="PANTHER" id="PTHR30531">
    <property type="entry name" value="FLAGELLAR BIOSYNTHETIC PROTEIN FLHB"/>
    <property type="match status" value="1"/>
</dbReference>
<dbReference type="Pfam" id="PF01312">
    <property type="entry name" value="Bac_export_2"/>
    <property type="match status" value="1"/>
</dbReference>
<comment type="similarity">
    <text evidence="1">Belongs to the type III secretion exporter family.</text>
</comment>
<dbReference type="PANTHER" id="PTHR30531:SF12">
    <property type="entry name" value="FLAGELLAR BIOSYNTHETIC PROTEIN FLHB"/>
    <property type="match status" value="1"/>
</dbReference>
<dbReference type="AlphaFoldDB" id="A0A7X5F0C3"/>
<dbReference type="Gene3D" id="3.40.1690.10">
    <property type="entry name" value="secretion proteins EscU"/>
    <property type="match status" value="1"/>
</dbReference>
<gene>
    <name evidence="2" type="ORF">GWI72_04055</name>
</gene>
<dbReference type="EMBL" id="JAABLQ010000001">
    <property type="protein sequence ID" value="NBN77437.1"/>
    <property type="molecule type" value="Genomic_DNA"/>
</dbReference>
<reference evidence="3" key="1">
    <citation type="submission" date="2020-01" db="EMBL/GenBank/DDBJ databases">
        <authorList>
            <person name="Fang Y."/>
            <person name="Sun R."/>
            <person name="Nie L."/>
            <person name="He J."/>
            <person name="Hao L."/>
            <person name="Wang L."/>
            <person name="Su S."/>
            <person name="Lv E."/>
            <person name="Zhang Z."/>
            <person name="Xie R."/>
            <person name="Liu H."/>
        </authorList>
    </citation>
    <scope>NUCLEOTIDE SEQUENCE [LARGE SCALE GENOMIC DNA]</scope>
    <source>
        <strain evidence="3">XCT-53</strain>
    </source>
</reference>
<keyword evidence="3" id="KW-1185">Reference proteome</keyword>
<proteinExistence type="inferred from homology"/>
<dbReference type="GO" id="GO:0009306">
    <property type="term" value="P:protein secretion"/>
    <property type="evidence" value="ECO:0007669"/>
    <property type="project" value="InterPro"/>
</dbReference>
<protein>
    <submittedName>
        <fullName evidence="2">Type III secretion protein</fullName>
    </submittedName>
</protein>
<evidence type="ECO:0000256" key="1">
    <source>
        <dbReference type="ARBA" id="ARBA00010690"/>
    </source>
</evidence>